<dbReference type="InterPro" id="IPR003661">
    <property type="entry name" value="HisK_dim/P_dom"/>
</dbReference>
<dbReference type="SMART" id="SM00387">
    <property type="entry name" value="HATPase_c"/>
    <property type="match status" value="1"/>
</dbReference>
<evidence type="ECO:0000256" key="15">
    <source>
        <dbReference type="ARBA" id="ARBA00037219"/>
    </source>
</evidence>
<evidence type="ECO:0000259" key="19">
    <source>
        <dbReference type="PROSITE" id="PS50885"/>
    </source>
</evidence>
<dbReference type="FunFam" id="1.10.287.130:FF:000001">
    <property type="entry name" value="Two-component sensor histidine kinase"/>
    <property type="match status" value="1"/>
</dbReference>
<keyword evidence="13" id="KW-0843">Virulence</keyword>
<dbReference type="EC" id="2.7.13.3" evidence="3"/>
<dbReference type="Pfam" id="PF00512">
    <property type="entry name" value="HisKA"/>
    <property type="match status" value="1"/>
</dbReference>
<dbReference type="SMART" id="SM00304">
    <property type="entry name" value="HAMP"/>
    <property type="match status" value="1"/>
</dbReference>
<evidence type="ECO:0000256" key="3">
    <source>
        <dbReference type="ARBA" id="ARBA00012438"/>
    </source>
</evidence>
<evidence type="ECO:0000256" key="2">
    <source>
        <dbReference type="ARBA" id="ARBA00004651"/>
    </source>
</evidence>
<dbReference type="OrthoDB" id="9813151at2"/>
<proteinExistence type="predicted"/>
<dbReference type="InterPro" id="IPR036097">
    <property type="entry name" value="HisK_dim/P_sf"/>
</dbReference>
<dbReference type="PROSITE" id="PS50109">
    <property type="entry name" value="HIS_KIN"/>
    <property type="match status" value="1"/>
</dbReference>
<evidence type="ECO:0000256" key="8">
    <source>
        <dbReference type="ARBA" id="ARBA00022741"/>
    </source>
</evidence>
<evidence type="ECO:0000256" key="7">
    <source>
        <dbReference type="ARBA" id="ARBA00022692"/>
    </source>
</evidence>
<dbReference type="PRINTS" id="PR00344">
    <property type="entry name" value="BCTRLSENSOR"/>
</dbReference>
<organism evidence="20 21">
    <name type="scientific">Metabacillus mangrovi</name>
    <dbReference type="NCBI Taxonomy" id="1491830"/>
    <lineage>
        <taxon>Bacteria</taxon>
        <taxon>Bacillati</taxon>
        <taxon>Bacillota</taxon>
        <taxon>Bacilli</taxon>
        <taxon>Bacillales</taxon>
        <taxon>Bacillaceae</taxon>
        <taxon>Metabacillus</taxon>
    </lineage>
</organism>
<feature type="domain" description="HAMP" evidence="19">
    <location>
        <begin position="170"/>
        <end position="222"/>
    </location>
</feature>
<dbReference type="CDD" id="cd06225">
    <property type="entry name" value="HAMP"/>
    <property type="match status" value="1"/>
</dbReference>
<sequence length="441" mass="49983">MRRLLHSIYVRFILLFFGILILSALLSLGIVTVFQLEGVKGMVQEQLEDKITAIDSLASERDVPLTEAIRYLDGQELTIQVYRSQEELLEAKQFTVLEKDLKKLHQGSVVTKEFNSNPPLPVAAALISGDYVTVYPDLENNQIARFQKTAQTVLLTAIILGSLLILPAVSMIVKPIKRISKASVQVANGTFDVQIQHKGKDEVGELVKNFNIMVQELKANEYLHKEFVSSVSHEFKTPLSSINGFAKLLKTEGLPEKEKKEYADIIMKESERLSNLSSNLLRLSKLDYQAVQYKRDTFNLDEQIRRVILLLQDQWEKKQIRLHVDLDQIQFRGDEELLQQVWLNLFVNAIKFTPEAGVIRLTLEETDDRIIFSIADNGIGIHERDLPRIFERFYKADKSRSGIGTGLGLPIVKKIVEIHEGTITVESKPGEGSTFTVELPV</sequence>
<evidence type="ECO:0000256" key="10">
    <source>
        <dbReference type="ARBA" id="ARBA00022840"/>
    </source>
</evidence>
<evidence type="ECO:0000256" key="11">
    <source>
        <dbReference type="ARBA" id="ARBA00022989"/>
    </source>
</evidence>
<evidence type="ECO:0000256" key="17">
    <source>
        <dbReference type="SAM" id="Phobius"/>
    </source>
</evidence>
<evidence type="ECO:0000256" key="14">
    <source>
        <dbReference type="ARBA" id="ARBA00023136"/>
    </source>
</evidence>
<name>A0A7X2S708_9BACI</name>
<dbReference type="InterPro" id="IPR003594">
    <property type="entry name" value="HATPase_dom"/>
</dbReference>
<keyword evidence="7 17" id="KW-0812">Transmembrane</keyword>
<keyword evidence="11 17" id="KW-1133">Transmembrane helix</keyword>
<dbReference type="GO" id="GO:0005886">
    <property type="term" value="C:plasma membrane"/>
    <property type="evidence" value="ECO:0007669"/>
    <property type="project" value="UniProtKB-SubCell"/>
</dbReference>
<evidence type="ECO:0000256" key="6">
    <source>
        <dbReference type="ARBA" id="ARBA00022679"/>
    </source>
</evidence>
<dbReference type="SUPFAM" id="SSF158472">
    <property type="entry name" value="HAMP domain-like"/>
    <property type="match status" value="1"/>
</dbReference>
<dbReference type="SUPFAM" id="SSF47384">
    <property type="entry name" value="Homodimeric domain of signal transducing histidine kinase"/>
    <property type="match status" value="1"/>
</dbReference>
<dbReference type="Gene3D" id="3.30.565.10">
    <property type="entry name" value="Histidine kinase-like ATPase, C-terminal domain"/>
    <property type="match status" value="1"/>
</dbReference>
<dbReference type="PANTHER" id="PTHR45528:SF11">
    <property type="entry name" value="HISTIDINE KINASE"/>
    <property type="match status" value="1"/>
</dbReference>
<evidence type="ECO:0000256" key="16">
    <source>
        <dbReference type="ARBA" id="ARBA00040841"/>
    </source>
</evidence>
<evidence type="ECO:0000256" key="1">
    <source>
        <dbReference type="ARBA" id="ARBA00000085"/>
    </source>
</evidence>
<keyword evidence="14 17" id="KW-0472">Membrane</keyword>
<keyword evidence="6" id="KW-0808">Transferase</keyword>
<dbReference type="InterPro" id="IPR003660">
    <property type="entry name" value="HAMP_dom"/>
</dbReference>
<evidence type="ECO:0000259" key="18">
    <source>
        <dbReference type="PROSITE" id="PS50109"/>
    </source>
</evidence>
<dbReference type="GO" id="GO:0005524">
    <property type="term" value="F:ATP binding"/>
    <property type="evidence" value="ECO:0007669"/>
    <property type="project" value="UniProtKB-KW"/>
</dbReference>
<dbReference type="InterPro" id="IPR004358">
    <property type="entry name" value="Sig_transdc_His_kin-like_C"/>
</dbReference>
<evidence type="ECO:0000256" key="5">
    <source>
        <dbReference type="ARBA" id="ARBA00022553"/>
    </source>
</evidence>
<evidence type="ECO:0000256" key="12">
    <source>
        <dbReference type="ARBA" id="ARBA00023012"/>
    </source>
</evidence>
<feature type="domain" description="Histidine kinase" evidence="18">
    <location>
        <begin position="230"/>
        <end position="441"/>
    </location>
</feature>
<comment type="function">
    <text evidence="15">Member of the two-component regulatory system HssS/HssR involved in intracellular heme homeostasis and tempering of staphylococcal virulence. HssS functions as a heme sensor histidine kinase which is autophosphorylated at a histidine residue and transfers its phosphate group to an aspartate residue of HssR. HssR/HssS activates the expression of hrtAB, an efflux pump, in response to extracellular heme, hemin, hemoglobin or blood.</text>
</comment>
<keyword evidence="21" id="KW-1185">Reference proteome</keyword>
<comment type="caution">
    <text evidence="20">The sequence shown here is derived from an EMBL/GenBank/DDBJ whole genome shotgun (WGS) entry which is preliminary data.</text>
</comment>
<dbReference type="RefSeq" id="WP_155113346.1">
    <property type="nucleotide sequence ID" value="NZ_WMIB01000019.1"/>
</dbReference>
<dbReference type="Pfam" id="PF02518">
    <property type="entry name" value="HATPase_c"/>
    <property type="match status" value="1"/>
</dbReference>
<evidence type="ECO:0000256" key="13">
    <source>
        <dbReference type="ARBA" id="ARBA00023026"/>
    </source>
</evidence>
<evidence type="ECO:0000256" key="9">
    <source>
        <dbReference type="ARBA" id="ARBA00022777"/>
    </source>
</evidence>
<keyword evidence="5" id="KW-0597">Phosphoprotein</keyword>
<keyword evidence="9" id="KW-0418">Kinase</keyword>
<dbReference type="CDD" id="cd00075">
    <property type="entry name" value="HATPase"/>
    <property type="match status" value="1"/>
</dbReference>
<dbReference type="SUPFAM" id="SSF55874">
    <property type="entry name" value="ATPase domain of HSP90 chaperone/DNA topoisomerase II/histidine kinase"/>
    <property type="match status" value="1"/>
</dbReference>
<evidence type="ECO:0000313" key="21">
    <source>
        <dbReference type="Proteomes" id="UP000434639"/>
    </source>
</evidence>
<keyword evidence="12" id="KW-0902">Two-component regulatory system</keyword>
<comment type="catalytic activity">
    <reaction evidence="1">
        <text>ATP + protein L-histidine = ADP + protein N-phospho-L-histidine.</text>
        <dbReference type="EC" id="2.7.13.3"/>
    </reaction>
</comment>
<dbReference type="Gene3D" id="1.10.287.130">
    <property type="match status" value="1"/>
</dbReference>
<dbReference type="SMART" id="SM00388">
    <property type="entry name" value="HisKA"/>
    <property type="match status" value="1"/>
</dbReference>
<comment type="subcellular location">
    <subcellularLocation>
        <location evidence="2">Cell membrane</location>
        <topology evidence="2">Multi-pass membrane protein</topology>
    </subcellularLocation>
</comment>
<dbReference type="Proteomes" id="UP000434639">
    <property type="component" value="Unassembled WGS sequence"/>
</dbReference>
<dbReference type="PROSITE" id="PS50885">
    <property type="entry name" value="HAMP"/>
    <property type="match status" value="1"/>
</dbReference>
<dbReference type="EMBL" id="WMIB01000019">
    <property type="protein sequence ID" value="MTH54834.1"/>
    <property type="molecule type" value="Genomic_DNA"/>
</dbReference>
<evidence type="ECO:0000313" key="20">
    <source>
        <dbReference type="EMBL" id="MTH54834.1"/>
    </source>
</evidence>
<protein>
    <recommendedName>
        <fullName evidence="16">Heme sensor protein HssS</fullName>
        <ecNumber evidence="3">2.7.13.3</ecNumber>
    </recommendedName>
</protein>
<dbReference type="InterPro" id="IPR036890">
    <property type="entry name" value="HATPase_C_sf"/>
</dbReference>
<dbReference type="AlphaFoldDB" id="A0A7X2S708"/>
<dbReference type="PANTHER" id="PTHR45528">
    <property type="entry name" value="SENSOR HISTIDINE KINASE CPXA"/>
    <property type="match status" value="1"/>
</dbReference>
<dbReference type="Pfam" id="PF00672">
    <property type="entry name" value="HAMP"/>
    <property type="match status" value="1"/>
</dbReference>
<dbReference type="CDD" id="cd00082">
    <property type="entry name" value="HisKA"/>
    <property type="match status" value="1"/>
</dbReference>
<keyword evidence="4" id="KW-1003">Cell membrane</keyword>
<dbReference type="InterPro" id="IPR050398">
    <property type="entry name" value="HssS/ArlS-like"/>
</dbReference>
<feature type="transmembrane region" description="Helical" evidence="17">
    <location>
        <begin position="153"/>
        <end position="173"/>
    </location>
</feature>
<accession>A0A7X2S708</accession>
<keyword evidence="10" id="KW-0067">ATP-binding</keyword>
<gene>
    <name evidence="20" type="ORF">GKZ89_15635</name>
</gene>
<feature type="transmembrane region" description="Helical" evidence="17">
    <location>
        <begin position="12"/>
        <end position="34"/>
    </location>
</feature>
<keyword evidence="8" id="KW-0547">Nucleotide-binding</keyword>
<reference evidence="20 21" key="1">
    <citation type="journal article" date="2017" name="Int. J. Syst. Evol. Microbiol.">
        <title>Bacillus mangrovi sp. nov., isolated from a sediment sample from a mangrove forest.</title>
        <authorList>
            <person name="Gupta V."/>
            <person name="Singh P.K."/>
            <person name="Korpole S."/>
            <person name="Tanuku N.R.S."/>
            <person name="Pinnaka A.K."/>
        </authorList>
    </citation>
    <scope>NUCLEOTIDE SEQUENCE [LARGE SCALE GENOMIC DNA]</scope>
    <source>
        <strain evidence="20 21">KCTC 33872</strain>
    </source>
</reference>
<dbReference type="InterPro" id="IPR005467">
    <property type="entry name" value="His_kinase_dom"/>
</dbReference>
<dbReference type="Gene3D" id="6.10.340.10">
    <property type="match status" value="1"/>
</dbReference>
<evidence type="ECO:0000256" key="4">
    <source>
        <dbReference type="ARBA" id="ARBA00022475"/>
    </source>
</evidence>
<dbReference type="FunFam" id="3.30.565.10:FF:000006">
    <property type="entry name" value="Sensor histidine kinase WalK"/>
    <property type="match status" value="1"/>
</dbReference>
<dbReference type="GO" id="GO:0000155">
    <property type="term" value="F:phosphorelay sensor kinase activity"/>
    <property type="evidence" value="ECO:0007669"/>
    <property type="project" value="InterPro"/>
</dbReference>